<dbReference type="VEuPathDB" id="VectorBase:AGAMI1_002519"/>
<protein>
    <submittedName>
        <fullName evidence="2">Uncharacterized protein</fullName>
    </submittedName>
</protein>
<feature type="compositionally biased region" description="Polar residues" evidence="1">
    <location>
        <begin position="1"/>
        <end position="20"/>
    </location>
</feature>
<feature type="region of interest" description="Disordered" evidence="1">
    <location>
        <begin position="1"/>
        <end position="34"/>
    </location>
</feature>
<evidence type="ECO:0000313" key="2">
    <source>
        <dbReference type="EMBL" id="CFW94621.1"/>
    </source>
</evidence>
<dbReference type="EMBL" id="HACL01000327">
    <property type="protein sequence ID" value="CFW94621.1"/>
    <property type="molecule type" value="Transcribed_RNA"/>
</dbReference>
<feature type="compositionally biased region" description="Basic and acidic residues" evidence="1">
    <location>
        <begin position="21"/>
        <end position="33"/>
    </location>
</feature>
<dbReference type="AlphaFoldDB" id="A0A0E4G8Z4"/>
<proteinExistence type="predicted"/>
<reference evidence="2" key="1">
    <citation type="submission" date="2015-03" db="EMBL/GenBank/DDBJ databases">
        <title>Long non-coding RNA discovery across the genus Anopheles reveals conserved secondary structures within and beyond the Gambiae complex.</title>
        <authorList>
            <person name="Jenkins A."/>
            <person name="Waterhouse R."/>
            <person name="Muskavitch M."/>
        </authorList>
    </citation>
    <scope>NUCLEOTIDE SEQUENCE</scope>
    <source>
        <tissue evidence="2">Whole body</tissue>
    </source>
</reference>
<feature type="compositionally biased region" description="Basic and acidic residues" evidence="1">
    <location>
        <begin position="102"/>
        <end position="118"/>
    </location>
</feature>
<sequence length="135" mass="15296">MKTPTCSKQRTTTPKAGQQWDTKRQSARPKIDLSVDPGTPCKAAVTQRYVCLKRNNIFNPVVDDRAYGNVKAHLAEERRGRVGNNASTDRRFYPVTKWSDPSVKHEKPQDEAPVERFSKPRNKGRFVSKIVAKDG</sequence>
<feature type="region of interest" description="Disordered" evidence="1">
    <location>
        <begin position="97"/>
        <end position="120"/>
    </location>
</feature>
<name>A0A0E4G8Z4_ANOGA</name>
<organism evidence="2">
    <name type="scientific">Anopheles gambiae</name>
    <name type="common">African malaria mosquito</name>
    <dbReference type="NCBI Taxonomy" id="7165"/>
    <lineage>
        <taxon>Eukaryota</taxon>
        <taxon>Metazoa</taxon>
        <taxon>Ecdysozoa</taxon>
        <taxon>Arthropoda</taxon>
        <taxon>Hexapoda</taxon>
        <taxon>Insecta</taxon>
        <taxon>Pterygota</taxon>
        <taxon>Neoptera</taxon>
        <taxon>Endopterygota</taxon>
        <taxon>Diptera</taxon>
        <taxon>Nematocera</taxon>
        <taxon>Culicoidea</taxon>
        <taxon>Culicidae</taxon>
        <taxon>Anophelinae</taxon>
        <taxon>Anopheles</taxon>
    </lineage>
</organism>
<evidence type="ECO:0000256" key="1">
    <source>
        <dbReference type="SAM" id="MobiDB-lite"/>
    </source>
</evidence>
<accession>A0A0E4G8Z4</accession>